<evidence type="ECO:0000313" key="3">
    <source>
        <dbReference type="Proteomes" id="UP000215355"/>
    </source>
</evidence>
<dbReference type="AlphaFoldDB" id="A0AAJ4XEQ8"/>
<dbReference type="Gene3D" id="1.20.120.520">
    <property type="entry name" value="nmb1532 protein domain like"/>
    <property type="match status" value="1"/>
</dbReference>
<dbReference type="Proteomes" id="UP000215355">
    <property type="component" value="Chromosome 1"/>
</dbReference>
<dbReference type="RefSeq" id="WP_093099562.1">
    <property type="nucleotide sequence ID" value="NZ_FNGK01000004.1"/>
</dbReference>
<feature type="domain" description="Hemerythrin-like" evidence="1">
    <location>
        <begin position="46"/>
        <end position="122"/>
    </location>
</feature>
<dbReference type="Pfam" id="PF01814">
    <property type="entry name" value="Hemerythrin"/>
    <property type="match status" value="1"/>
</dbReference>
<organism evidence="2 3">
    <name type="scientific">Sphingobacterium mizutaii</name>
    <dbReference type="NCBI Taxonomy" id="1010"/>
    <lineage>
        <taxon>Bacteria</taxon>
        <taxon>Pseudomonadati</taxon>
        <taxon>Bacteroidota</taxon>
        <taxon>Sphingobacteriia</taxon>
        <taxon>Sphingobacteriales</taxon>
        <taxon>Sphingobacteriaceae</taxon>
        <taxon>Sphingobacterium</taxon>
    </lineage>
</organism>
<protein>
    <submittedName>
        <fullName evidence="2">Uncharacterized conserved protein</fullName>
    </submittedName>
</protein>
<proteinExistence type="predicted"/>
<gene>
    <name evidence="2" type="ORF">SAMEA4412673_03871</name>
</gene>
<evidence type="ECO:0000259" key="1">
    <source>
        <dbReference type="Pfam" id="PF01814"/>
    </source>
</evidence>
<sequence>METRPLKRHPALRPLSKEHHFSLLICWKIRRGLELNIDPDRIGNFLINAWHQQISHHFNIEEKYVFPILGSENKLANEAIAEHRAIKRLILNEPHTVKSLNRIEEKMESHIRMEERQLFPLIQSIATDEEMEYISLKHEHPINDMAWEDEFWNTKA</sequence>
<dbReference type="InterPro" id="IPR012312">
    <property type="entry name" value="Hemerythrin-like"/>
</dbReference>
<dbReference type="EMBL" id="LT906468">
    <property type="protein sequence ID" value="SNV63406.1"/>
    <property type="molecule type" value="Genomic_DNA"/>
</dbReference>
<name>A0AAJ4XEQ8_9SPHI</name>
<reference evidence="2 3" key="1">
    <citation type="submission" date="2017-06" db="EMBL/GenBank/DDBJ databases">
        <authorList>
            <consortium name="Pathogen Informatics"/>
        </authorList>
    </citation>
    <scope>NUCLEOTIDE SEQUENCE [LARGE SCALE GENOMIC DNA]</scope>
    <source>
        <strain evidence="2 3">NCTC12149</strain>
    </source>
</reference>
<accession>A0AAJ4XEQ8</accession>
<dbReference type="KEGG" id="smiz:4412673_03871"/>
<evidence type="ECO:0000313" key="2">
    <source>
        <dbReference type="EMBL" id="SNV63406.1"/>
    </source>
</evidence>